<evidence type="ECO:0000256" key="5">
    <source>
        <dbReference type="SAM" id="Phobius"/>
    </source>
</evidence>
<dbReference type="EMBL" id="CP092621">
    <property type="protein sequence ID" value="UMM16270.1"/>
    <property type="molecule type" value="Genomic_DNA"/>
</dbReference>
<evidence type="ECO:0000256" key="2">
    <source>
        <dbReference type="ARBA" id="ARBA00022692"/>
    </source>
</evidence>
<dbReference type="InterPro" id="IPR019408">
    <property type="entry name" value="7TM_GPCR_serpentine_rcpt_Srab"/>
</dbReference>
<feature type="transmembrane region" description="Helical" evidence="5">
    <location>
        <begin position="30"/>
        <end position="55"/>
    </location>
</feature>
<evidence type="ECO:0000313" key="6">
    <source>
        <dbReference type="EMBL" id="UMM16270.1"/>
    </source>
</evidence>
<gene>
    <name evidence="6" type="ORF">L5515_013357</name>
</gene>
<feature type="transmembrane region" description="Helical" evidence="5">
    <location>
        <begin position="67"/>
        <end position="94"/>
    </location>
</feature>
<keyword evidence="2 5" id="KW-0812">Transmembrane</keyword>
<dbReference type="Pfam" id="PF10292">
    <property type="entry name" value="7TM_GPCR_Srab"/>
    <property type="match status" value="1"/>
</dbReference>
<name>A0AAE9EB43_CAEBR</name>
<accession>A0AAE9EB43</accession>
<dbReference type="Proteomes" id="UP000829354">
    <property type="component" value="Chromosome II"/>
</dbReference>
<proteinExistence type="predicted"/>
<feature type="transmembrane region" description="Helical" evidence="5">
    <location>
        <begin position="252"/>
        <end position="278"/>
    </location>
</feature>
<reference evidence="6 7" key="1">
    <citation type="submission" date="2022-04" db="EMBL/GenBank/DDBJ databases">
        <title>Chromosome-level reference genomes for two strains of Caenorhabditis briggsae: an improved platform for comparative genomics.</title>
        <authorList>
            <person name="Stevens L."/>
            <person name="Andersen E."/>
        </authorList>
    </citation>
    <scope>NUCLEOTIDE SEQUENCE [LARGE SCALE GENOMIC DNA]</scope>
    <source>
        <strain evidence="6">VX34</strain>
        <tissue evidence="6">Whole-organism</tissue>
    </source>
</reference>
<dbReference type="PANTHER" id="PTHR47521">
    <property type="entry name" value="SERPENTINE RECEPTOR, CLASS E (EPSILON)-RELATED"/>
    <property type="match status" value="1"/>
</dbReference>
<sequence length="488" mass="55992">MSEIVTSTPKYMRYVLGNFTPAEMVTDGNFLIYSVEMGLLTIGVLENLCMIVAVMSTSALHLNLRILICNCCIGFILMAAGRAMIAIPLCIAHLRDMDISSHAWCFVANAVHHSSADSVCLSFVFIMLERTAGTIWSKDYEKIKIHIFPCVFAFLQWLIPMSMILGNYLDRANRMLYFLEYPHLPCQVEYLTPSMFIITIFIILIGFIASVVGMTVVYKKNISKYNAREIWFTNSNLSERYQISENIRSTHLLFPLLLLMLVFSILSVAVLVYGGYWVGVMTKKPTRFEEVVKWFGRGGEAAQLFDIITAIYTISFPICAFKCHPNLFRRLRRVIGWNSYAVRPMNLNEIPGFELTTAPIRTQTEYHFQELMKFSIEFSDFRLPTDTILCSILQNTKCEWKQNWKNAEGVKRKLDAGPSGVQYFYFCKGERTENCGVWVDEENKAIENYDSNDRLTGDVFVIEKMGIPVLGVYAKFPEEMEDKRLIIE</sequence>
<comment type="subcellular location">
    <subcellularLocation>
        <location evidence="1">Membrane</location>
        <topology evidence="1">Multi-pass membrane protein</topology>
    </subcellularLocation>
</comment>
<keyword evidence="4 5" id="KW-0472">Membrane</keyword>
<evidence type="ECO:0000313" key="7">
    <source>
        <dbReference type="Proteomes" id="UP000829354"/>
    </source>
</evidence>
<dbReference type="AlphaFoldDB" id="A0AAE9EB43"/>
<evidence type="ECO:0000256" key="3">
    <source>
        <dbReference type="ARBA" id="ARBA00022989"/>
    </source>
</evidence>
<feature type="transmembrane region" description="Helical" evidence="5">
    <location>
        <begin position="147"/>
        <end position="169"/>
    </location>
</feature>
<dbReference type="GO" id="GO:0016020">
    <property type="term" value="C:membrane"/>
    <property type="evidence" value="ECO:0007669"/>
    <property type="project" value="UniProtKB-SubCell"/>
</dbReference>
<feature type="transmembrane region" description="Helical" evidence="5">
    <location>
        <begin position="106"/>
        <end position="126"/>
    </location>
</feature>
<dbReference type="Gene3D" id="1.20.1070.10">
    <property type="entry name" value="Rhodopsin 7-helix transmembrane proteins"/>
    <property type="match status" value="1"/>
</dbReference>
<feature type="transmembrane region" description="Helical" evidence="5">
    <location>
        <begin position="195"/>
        <end position="218"/>
    </location>
</feature>
<feature type="transmembrane region" description="Helical" evidence="5">
    <location>
        <begin position="301"/>
        <end position="323"/>
    </location>
</feature>
<evidence type="ECO:0000256" key="1">
    <source>
        <dbReference type="ARBA" id="ARBA00004141"/>
    </source>
</evidence>
<evidence type="ECO:0000256" key="4">
    <source>
        <dbReference type="ARBA" id="ARBA00023136"/>
    </source>
</evidence>
<dbReference type="InterPro" id="IPR052860">
    <property type="entry name" value="NRL-GPCR1"/>
</dbReference>
<protein>
    <submittedName>
        <fullName evidence="6">Uncharacterized protein</fullName>
    </submittedName>
</protein>
<keyword evidence="3 5" id="KW-1133">Transmembrane helix</keyword>
<dbReference type="PANTHER" id="PTHR47521:SF8">
    <property type="entry name" value="G-PROTEIN COUPLED RECEPTOR F27E5.5-RELATED"/>
    <property type="match status" value="1"/>
</dbReference>
<keyword evidence="7" id="KW-1185">Reference proteome</keyword>
<organism evidence="6 7">
    <name type="scientific">Caenorhabditis briggsae</name>
    <dbReference type="NCBI Taxonomy" id="6238"/>
    <lineage>
        <taxon>Eukaryota</taxon>
        <taxon>Metazoa</taxon>
        <taxon>Ecdysozoa</taxon>
        <taxon>Nematoda</taxon>
        <taxon>Chromadorea</taxon>
        <taxon>Rhabditida</taxon>
        <taxon>Rhabditina</taxon>
        <taxon>Rhabditomorpha</taxon>
        <taxon>Rhabditoidea</taxon>
        <taxon>Rhabditidae</taxon>
        <taxon>Peloderinae</taxon>
        <taxon>Caenorhabditis</taxon>
    </lineage>
</organism>